<dbReference type="SMART" id="SM00028">
    <property type="entry name" value="TPR"/>
    <property type="match status" value="5"/>
</dbReference>
<dbReference type="PANTHER" id="PTHR10098">
    <property type="entry name" value="RAPSYN-RELATED"/>
    <property type="match status" value="1"/>
</dbReference>
<proteinExistence type="predicted"/>
<feature type="non-terminal residue" evidence="1">
    <location>
        <position position="551"/>
    </location>
</feature>
<dbReference type="PROSITE" id="PS50005">
    <property type="entry name" value="TPR"/>
    <property type="match status" value="1"/>
</dbReference>
<reference evidence="1" key="1">
    <citation type="journal article" date="2015" name="Nature">
        <title>Complex archaea that bridge the gap between prokaryotes and eukaryotes.</title>
        <authorList>
            <person name="Spang A."/>
            <person name="Saw J.H."/>
            <person name="Jorgensen S.L."/>
            <person name="Zaremba-Niedzwiedzka K."/>
            <person name="Martijn J."/>
            <person name="Lind A.E."/>
            <person name="van Eijk R."/>
            <person name="Schleper C."/>
            <person name="Guy L."/>
            <person name="Ettema T.J."/>
        </authorList>
    </citation>
    <scope>NUCLEOTIDE SEQUENCE</scope>
</reference>
<dbReference type="InterPro" id="IPR011990">
    <property type="entry name" value="TPR-like_helical_dom_sf"/>
</dbReference>
<accession>A0A0F9KSP3</accession>
<dbReference type="SUPFAM" id="SSF48452">
    <property type="entry name" value="TPR-like"/>
    <property type="match status" value="2"/>
</dbReference>
<evidence type="ECO:0000313" key="1">
    <source>
        <dbReference type="EMBL" id="KKM77826.1"/>
    </source>
</evidence>
<dbReference type="EMBL" id="LAZR01008585">
    <property type="protein sequence ID" value="KKM77826.1"/>
    <property type="molecule type" value="Genomic_DNA"/>
</dbReference>
<gene>
    <name evidence="1" type="ORF">LCGC14_1366060</name>
</gene>
<dbReference type="Pfam" id="PF13424">
    <property type="entry name" value="TPR_12"/>
    <property type="match status" value="1"/>
</dbReference>
<name>A0A0F9KSP3_9ZZZZ</name>
<comment type="caution">
    <text evidence="1">The sequence shown here is derived from an EMBL/GenBank/DDBJ whole genome shotgun (WGS) entry which is preliminary data.</text>
</comment>
<protein>
    <submittedName>
        <fullName evidence="1">Uncharacterized protein</fullName>
    </submittedName>
</protein>
<dbReference type="InterPro" id="IPR019734">
    <property type="entry name" value="TPR_rpt"/>
</dbReference>
<dbReference type="AlphaFoldDB" id="A0A0F9KSP3"/>
<organism evidence="1">
    <name type="scientific">marine sediment metagenome</name>
    <dbReference type="NCBI Taxonomy" id="412755"/>
    <lineage>
        <taxon>unclassified sequences</taxon>
        <taxon>metagenomes</taxon>
        <taxon>ecological metagenomes</taxon>
    </lineage>
</organism>
<dbReference type="Gene3D" id="1.25.40.10">
    <property type="entry name" value="Tetratricopeptide repeat domain"/>
    <property type="match status" value="1"/>
</dbReference>
<sequence length="551" mass="63844">MSELITGTIEQGYILLNDGKIEQAFQLVLKTEKQENLTPGEMLQNQLLKGTLLIFLGRLEDALKIGEEAFQKSEALNRPGQTVEAIHLKFGAIFSLGRLDELLEDINYCKKLLKRDNRWTSFELENCKGMVAYMKGSINHQRSEYELALKNLQKSLTCFENSKFYSFMVPQLLTFIGDTYHWKGELEKARQAHEKALKISKGSNPLTKLITATSQYCLGKLLHDQGKLDLALEKYKISLNLFEMYWTPFYVGVVYDRIILLYLNNNDYEMAKNYLAQFQHFDEKMRKLNNKTVYDANFYKISQARILKASTRTRDRAKAEKILKDLIKLGEKNVNSPIKLSYIGQIHYALLLLCDLYFTELNLTNDLRILDDIDPLIEKLIKESERTKSYSLLANAYMLKGKIALLRMNMGEARRYLTQAQNIAEPKGLQILARAISEIHDKLLEKLDEWNNLEKKKTSISERFDLALLDEIIDRIQNKSKKIVDGKELEEEEPVLLLILNEGGTLLFSYPFAKEWERDEELFGGFMSAFTSFSEEFFSQELDRAKFGEFT</sequence>